<dbReference type="RefSeq" id="WP_186999730.1">
    <property type="nucleotide sequence ID" value="NZ_JACRWH010000075.1"/>
</dbReference>
<comment type="caution">
    <text evidence="1">The sequence shown here is derived from an EMBL/GenBank/DDBJ whole genome shotgun (WGS) entry which is preliminary data.</text>
</comment>
<evidence type="ECO:0000313" key="1">
    <source>
        <dbReference type="EMBL" id="MBC6013276.1"/>
    </source>
</evidence>
<gene>
    <name evidence="1" type="ORF">H8911_11335</name>
</gene>
<evidence type="ECO:0000313" key="2">
    <source>
        <dbReference type="Proteomes" id="UP000649075"/>
    </source>
</evidence>
<accession>A0ABR7KKJ7</accession>
<organism evidence="1 2">
    <name type="scientific">Holdemanella hominis</name>
    <dbReference type="NCBI Taxonomy" id="2764327"/>
    <lineage>
        <taxon>Bacteria</taxon>
        <taxon>Bacillati</taxon>
        <taxon>Bacillota</taxon>
        <taxon>Erysipelotrichia</taxon>
        <taxon>Erysipelotrichales</taxon>
        <taxon>Erysipelotrichaceae</taxon>
        <taxon>Holdemanella</taxon>
    </lineage>
</organism>
<protein>
    <submittedName>
        <fullName evidence="1">Uncharacterized protein</fullName>
    </submittedName>
</protein>
<keyword evidence="2" id="KW-1185">Reference proteome</keyword>
<proteinExistence type="predicted"/>
<reference evidence="1 2" key="1">
    <citation type="submission" date="2020-08" db="EMBL/GenBank/DDBJ databases">
        <authorList>
            <person name="Liu C."/>
            <person name="Sun Q."/>
        </authorList>
    </citation>
    <scope>NUCLEOTIDE SEQUENCE [LARGE SCALE GENOMIC DNA]</scope>
    <source>
        <strain evidence="1 2">L34</strain>
    </source>
</reference>
<name>A0ABR7KKJ7_9FIRM</name>
<dbReference type="EMBL" id="JACRWH010000075">
    <property type="protein sequence ID" value="MBC6013276.1"/>
    <property type="molecule type" value="Genomic_DNA"/>
</dbReference>
<dbReference type="Proteomes" id="UP000649075">
    <property type="component" value="Unassembled WGS sequence"/>
</dbReference>
<sequence>MSNNMVSNDLVVKNMNNRVAELELLKLEIEEVKSEFDSFVAGHPVGLMHCIVI</sequence>